<name>A0ABU2NSP2_9ACTN</name>
<dbReference type="RefSeq" id="WP_311673562.1">
    <property type="nucleotide sequence ID" value="NZ_JAVREQ010000010.1"/>
</dbReference>
<evidence type="ECO:0000256" key="2">
    <source>
        <dbReference type="ARBA" id="ARBA00023315"/>
    </source>
</evidence>
<dbReference type="PANTHER" id="PTHR43877">
    <property type="entry name" value="AMINOALKYLPHOSPHONATE N-ACETYLTRANSFERASE-RELATED-RELATED"/>
    <property type="match status" value="1"/>
</dbReference>
<comment type="caution">
    <text evidence="4">The sequence shown here is derived from an EMBL/GenBank/DDBJ whole genome shotgun (WGS) entry which is preliminary data.</text>
</comment>
<dbReference type="GO" id="GO:0016746">
    <property type="term" value="F:acyltransferase activity"/>
    <property type="evidence" value="ECO:0007669"/>
    <property type="project" value="UniProtKB-KW"/>
</dbReference>
<evidence type="ECO:0000259" key="3">
    <source>
        <dbReference type="PROSITE" id="PS51186"/>
    </source>
</evidence>
<dbReference type="PROSITE" id="PS51186">
    <property type="entry name" value="GNAT"/>
    <property type="match status" value="1"/>
</dbReference>
<dbReference type="EMBL" id="JAVREQ010000010">
    <property type="protein sequence ID" value="MDT0379774.1"/>
    <property type="molecule type" value="Genomic_DNA"/>
</dbReference>
<evidence type="ECO:0000256" key="1">
    <source>
        <dbReference type="ARBA" id="ARBA00022679"/>
    </source>
</evidence>
<feature type="domain" description="N-acetyltransferase" evidence="3">
    <location>
        <begin position="146"/>
        <end position="282"/>
    </location>
</feature>
<dbReference type="Gene3D" id="3.40.630.30">
    <property type="match status" value="1"/>
</dbReference>
<accession>A0ABU2NSP2</accession>
<evidence type="ECO:0000313" key="4">
    <source>
        <dbReference type="EMBL" id="MDT0379774.1"/>
    </source>
</evidence>
<dbReference type="InterPro" id="IPR000182">
    <property type="entry name" value="GNAT_dom"/>
</dbReference>
<dbReference type="InterPro" id="IPR050832">
    <property type="entry name" value="Bact_Acetyltransf"/>
</dbReference>
<evidence type="ECO:0000313" key="5">
    <source>
        <dbReference type="Proteomes" id="UP001183414"/>
    </source>
</evidence>
<organism evidence="4 5">
    <name type="scientific">Streptomyces hazeniae</name>
    <dbReference type="NCBI Taxonomy" id="3075538"/>
    <lineage>
        <taxon>Bacteria</taxon>
        <taxon>Bacillati</taxon>
        <taxon>Actinomycetota</taxon>
        <taxon>Actinomycetes</taxon>
        <taxon>Kitasatosporales</taxon>
        <taxon>Streptomycetaceae</taxon>
        <taxon>Streptomyces</taxon>
    </lineage>
</organism>
<keyword evidence="5" id="KW-1185">Reference proteome</keyword>
<gene>
    <name evidence="4" type="ORF">RM572_13495</name>
</gene>
<proteinExistence type="predicted"/>
<keyword evidence="1 4" id="KW-0808">Transferase</keyword>
<dbReference type="SUPFAM" id="SSF55729">
    <property type="entry name" value="Acyl-CoA N-acyltransferases (Nat)"/>
    <property type="match status" value="1"/>
</dbReference>
<keyword evidence="2 4" id="KW-0012">Acyltransferase</keyword>
<dbReference type="Pfam" id="PF00583">
    <property type="entry name" value="Acetyltransf_1"/>
    <property type="match status" value="1"/>
</dbReference>
<protein>
    <submittedName>
        <fullName evidence="4">GNAT family N-acetyltransferase</fullName>
        <ecNumber evidence="4">2.3.1.-</ecNumber>
    </submittedName>
</protein>
<dbReference type="EC" id="2.3.1.-" evidence="4"/>
<reference evidence="5" key="1">
    <citation type="submission" date="2023-07" db="EMBL/GenBank/DDBJ databases">
        <title>30 novel species of actinomycetes from the DSMZ collection.</title>
        <authorList>
            <person name="Nouioui I."/>
        </authorList>
    </citation>
    <scope>NUCLEOTIDE SEQUENCE [LARGE SCALE GENOMIC DNA]</scope>
    <source>
        <strain evidence="5">DSM 42041</strain>
    </source>
</reference>
<sequence length="282" mass="29582">MAWTLSDDLDAFRAHAGGFLRARPDVNTTTLSVSSTLAALGIDVYGDRPPVFGWWHAADGEVAGAFLRTPPYPVALSAMPEEAAAALPAALAGRDPAPPGVNGPAAVAEAFAAAYGRENSGEVRVLRHERLFRLGTLRPPQPAPAGRARTATAADRDLLVAWWAAFRRDAGLPSSDDGRMIDDRIGGGRLMLWETGPEPVAMAAMGAPVAGAARVGPVYTPQAQRGRGYGGAVTAALSQAALDAGVRDVLLFTDLANPTSNALYQRLGYRVLGDYTSYAFAR</sequence>
<dbReference type="Proteomes" id="UP001183414">
    <property type="component" value="Unassembled WGS sequence"/>
</dbReference>
<dbReference type="InterPro" id="IPR016181">
    <property type="entry name" value="Acyl_CoA_acyltransferase"/>
</dbReference>